<dbReference type="PANTHER" id="PTHR11346:SF147">
    <property type="entry name" value="GALECTIN"/>
    <property type="match status" value="1"/>
</dbReference>
<dbReference type="GO" id="GO:0030246">
    <property type="term" value="F:carbohydrate binding"/>
    <property type="evidence" value="ECO:0007669"/>
    <property type="project" value="UniProtKB-UniRule"/>
</dbReference>
<evidence type="ECO:0000256" key="2">
    <source>
        <dbReference type="ARBA" id="ARBA00022737"/>
    </source>
</evidence>
<evidence type="ECO:0000313" key="6">
    <source>
        <dbReference type="Proteomes" id="UP001066276"/>
    </source>
</evidence>
<organism evidence="5 6">
    <name type="scientific">Pleurodeles waltl</name>
    <name type="common">Iberian ribbed newt</name>
    <dbReference type="NCBI Taxonomy" id="8319"/>
    <lineage>
        <taxon>Eukaryota</taxon>
        <taxon>Metazoa</taxon>
        <taxon>Chordata</taxon>
        <taxon>Craniata</taxon>
        <taxon>Vertebrata</taxon>
        <taxon>Euteleostomi</taxon>
        <taxon>Amphibia</taxon>
        <taxon>Batrachia</taxon>
        <taxon>Caudata</taxon>
        <taxon>Salamandroidea</taxon>
        <taxon>Salamandridae</taxon>
        <taxon>Pleurodelinae</taxon>
        <taxon>Pleurodeles</taxon>
    </lineage>
</organism>
<dbReference type="SUPFAM" id="SSF49899">
    <property type="entry name" value="Concanavalin A-like lectins/glucanases"/>
    <property type="match status" value="2"/>
</dbReference>
<reference evidence="5" key="1">
    <citation type="journal article" date="2022" name="bioRxiv">
        <title>Sequencing and chromosome-scale assembly of the giantPleurodeles waltlgenome.</title>
        <authorList>
            <person name="Brown T."/>
            <person name="Elewa A."/>
            <person name="Iarovenko S."/>
            <person name="Subramanian E."/>
            <person name="Araus A.J."/>
            <person name="Petzold A."/>
            <person name="Susuki M."/>
            <person name="Suzuki K.-i.T."/>
            <person name="Hayashi T."/>
            <person name="Toyoda A."/>
            <person name="Oliveira C."/>
            <person name="Osipova E."/>
            <person name="Leigh N.D."/>
            <person name="Simon A."/>
            <person name="Yun M.H."/>
        </authorList>
    </citation>
    <scope>NUCLEOTIDE SEQUENCE</scope>
    <source>
        <strain evidence="5">20211129_DDA</strain>
        <tissue evidence="5">Liver</tissue>
    </source>
</reference>
<accession>A0AAV7MZM3</accession>
<dbReference type="AlphaFoldDB" id="A0AAV7MZM3"/>
<feature type="domain" description="Galectin" evidence="4">
    <location>
        <begin position="254"/>
        <end position="383"/>
    </location>
</feature>
<keyword evidence="2" id="KW-0677">Repeat</keyword>
<dbReference type="SMART" id="SM00276">
    <property type="entry name" value="GLECT"/>
    <property type="match status" value="2"/>
</dbReference>
<name>A0AAV7MZM3_PLEWA</name>
<dbReference type="FunFam" id="2.60.120.200:FF:000124">
    <property type="entry name" value="Galectin-4"/>
    <property type="match status" value="2"/>
</dbReference>
<dbReference type="InterPro" id="IPR044156">
    <property type="entry name" value="Galectin-like"/>
</dbReference>
<dbReference type="EMBL" id="JANPWB010000013">
    <property type="protein sequence ID" value="KAJ1109122.1"/>
    <property type="molecule type" value="Genomic_DNA"/>
</dbReference>
<protein>
    <recommendedName>
        <fullName evidence="3">Galectin</fullName>
    </recommendedName>
</protein>
<feature type="domain" description="Galectin" evidence="4">
    <location>
        <begin position="19"/>
        <end position="150"/>
    </location>
</feature>
<dbReference type="Pfam" id="PF00337">
    <property type="entry name" value="Gal-bind_lectin"/>
    <property type="match status" value="2"/>
</dbReference>
<gene>
    <name evidence="5" type="ORF">NDU88_006487</name>
</gene>
<sequence>MECALVRGSQPIYNPPIPFCSRIDGGLRVGMSVYIQGKVPHHAERFHINFRSGQSDDSDIALHFNPRFNWFSKVVFNSFEGGSWSSEEKKAEMPFQKGEHFEVVFIVKQDSYQVNVNGGSFYEFMHRIPLERVEFLQVAGDVTIESIKFGAEAGGFGSNVAITGGGMMPDPSYNPAGVPGDIGMSGYQPGNAPGMMPGSAYNPAEMSGGMNMPGDQPGNVPGTMPNPSYAPAEVPYGGMAMPGYQSGNTIPIPYCGNIFGGLSPEQTIVIRGFIPNGASRADINFLVGCSREIALHISLRMAEKRVVRNSFLKGSWGVEEVELTYNPFAHGERFDISVRCGNSCFQVYVNGQHLFNYDHRVRDFQQIDLIEIDGDVVLSSVQP</sequence>
<dbReference type="InterPro" id="IPR001079">
    <property type="entry name" value="Galectin_CRD"/>
</dbReference>
<evidence type="ECO:0000256" key="1">
    <source>
        <dbReference type="ARBA" id="ARBA00022734"/>
    </source>
</evidence>
<dbReference type="PANTHER" id="PTHR11346">
    <property type="entry name" value="GALECTIN"/>
    <property type="match status" value="1"/>
</dbReference>
<dbReference type="Proteomes" id="UP001066276">
    <property type="component" value="Chromosome 9"/>
</dbReference>
<dbReference type="InterPro" id="IPR013320">
    <property type="entry name" value="ConA-like_dom_sf"/>
</dbReference>
<keyword evidence="1 3" id="KW-0430">Lectin</keyword>
<evidence type="ECO:0000259" key="4">
    <source>
        <dbReference type="PROSITE" id="PS51304"/>
    </source>
</evidence>
<dbReference type="Gene3D" id="2.60.120.200">
    <property type="match status" value="2"/>
</dbReference>
<keyword evidence="6" id="KW-1185">Reference proteome</keyword>
<dbReference type="SMART" id="SM00908">
    <property type="entry name" value="Gal-bind_lectin"/>
    <property type="match status" value="2"/>
</dbReference>
<proteinExistence type="predicted"/>
<dbReference type="PROSITE" id="PS51304">
    <property type="entry name" value="GALECTIN"/>
    <property type="match status" value="2"/>
</dbReference>
<dbReference type="CDD" id="cd00070">
    <property type="entry name" value="GLECT"/>
    <property type="match status" value="2"/>
</dbReference>
<comment type="caution">
    <text evidence="5">The sequence shown here is derived from an EMBL/GenBank/DDBJ whole genome shotgun (WGS) entry which is preliminary data.</text>
</comment>
<evidence type="ECO:0000256" key="3">
    <source>
        <dbReference type="RuleBase" id="RU102079"/>
    </source>
</evidence>
<evidence type="ECO:0000313" key="5">
    <source>
        <dbReference type="EMBL" id="KAJ1109122.1"/>
    </source>
</evidence>